<dbReference type="CDD" id="cd03801">
    <property type="entry name" value="GT4_PimA-like"/>
    <property type="match status" value="1"/>
</dbReference>
<dbReference type="SUPFAM" id="SSF53756">
    <property type="entry name" value="UDP-Glycosyltransferase/glycogen phosphorylase"/>
    <property type="match status" value="1"/>
</dbReference>
<dbReference type="PANTHER" id="PTHR45947">
    <property type="entry name" value="SULFOQUINOVOSYL TRANSFERASE SQD2"/>
    <property type="match status" value="1"/>
</dbReference>
<name>A0A1H8E2M0_9FIRM</name>
<feature type="domain" description="Glycosyl transferase family 1" evidence="1">
    <location>
        <begin position="177"/>
        <end position="340"/>
    </location>
</feature>
<dbReference type="Proteomes" id="UP000199158">
    <property type="component" value="Unassembled WGS sequence"/>
</dbReference>
<proteinExistence type="predicted"/>
<dbReference type="AlphaFoldDB" id="A0A1H8E2M0"/>
<dbReference type="Pfam" id="PF00534">
    <property type="entry name" value="Glycos_transf_1"/>
    <property type="match status" value="1"/>
</dbReference>
<dbReference type="GO" id="GO:0016758">
    <property type="term" value="F:hexosyltransferase activity"/>
    <property type="evidence" value="ECO:0007669"/>
    <property type="project" value="TreeGrafter"/>
</dbReference>
<evidence type="ECO:0000259" key="1">
    <source>
        <dbReference type="Pfam" id="PF00534"/>
    </source>
</evidence>
<dbReference type="Pfam" id="PF13439">
    <property type="entry name" value="Glyco_transf_4"/>
    <property type="match status" value="1"/>
</dbReference>
<protein>
    <submittedName>
        <fullName evidence="3">Glycosyltransferase involved in cell wall bisynthesis</fullName>
    </submittedName>
</protein>
<evidence type="ECO:0000313" key="4">
    <source>
        <dbReference type="Proteomes" id="UP000199158"/>
    </source>
</evidence>
<keyword evidence="4" id="KW-1185">Reference proteome</keyword>
<gene>
    <name evidence="3" type="ORF">SAMN05216180_2847</name>
</gene>
<dbReference type="InterPro" id="IPR050194">
    <property type="entry name" value="Glycosyltransferase_grp1"/>
</dbReference>
<dbReference type="STRING" id="474960.SAMN05216180_2847"/>
<dbReference type="PANTHER" id="PTHR45947:SF3">
    <property type="entry name" value="SULFOQUINOVOSYL TRANSFERASE SQD2"/>
    <property type="match status" value="1"/>
</dbReference>
<accession>A0A1H8E2M0</accession>
<dbReference type="InterPro" id="IPR001296">
    <property type="entry name" value="Glyco_trans_1"/>
</dbReference>
<evidence type="ECO:0000259" key="2">
    <source>
        <dbReference type="Pfam" id="PF13439"/>
    </source>
</evidence>
<dbReference type="RefSeq" id="WP_092756353.1">
    <property type="nucleotide sequence ID" value="NZ_FOCG01000004.1"/>
</dbReference>
<keyword evidence="3" id="KW-0808">Transferase</keyword>
<evidence type="ECO:0000313" key="3">
    <source>
        <dbReference type="EMBL" id="SEN13364.1"/>
    </source>
</evidence>
<dbReference type="OrthoDB" id="9813214at2"/>
<dbReference type="EMBL" id="FOCG01000004">
    <property type="protein sequence ID" value="SEN13364.1"/>
    <property type="molecule type" value="Genomic_DNA"/>
</dbReference>
<feature type="domain" description="Glycosyltransferase subfamily 4-like N-terminal" evidence="2">
    <location>
        <begin position="19"/>
        <end position="165"/>
    </location>
</feature>
<dbReference type="Gene3D" id="3.40.50.2000">
    <property type="entry name" value="Glycogen Phosphorylase B"/>
    <property type="match status" value="2"/>
</dbReference>
<dbReference type="InterPro" id="IPR028098">
    <property type="entry name" value="Glyco_trans_4-like_N"/>
</dbReference>
<organism evidence="3 4">
    <name type="scientific">Hydrogenoanaerobacterium saccharovorans</name>
    <dbReference type="NCBI Taxonomy" id="474960"/>
    <lineage>
        <taxon>Bacteria</taxon>
        <taxon>Bacillati</taxon>
        <taxon>Bacillota</taxon>
        <taxon>Clostridia</taxon>
        <taxon>Eubacteriales</taxon>
        <taxon>Oscillospiraceae</taxon>
        <taxon>Hydrogenoanaerobacterium</taxon>
    </lineage>
</organism>
<reference evidence="3 4" key="1">
    <citation type="submission" date="2016-10" db="EMBL/GenBank/DDBJ databases">
        <authorList>
            <person name="de Groot N.N."/>
        </authorList>
    </citation>
    <scope>NUCLEOTIDE SEQUENCE [LARGE SCALE GENOMIC DNA]</scope>
    <source>
        <strain evidence="3 4">CGMCC 1.5070</strain>
    </source>
</reference>
<sequence length="363" mass="41168">MTSAHQSLDTRIFYKECCSLAAAGHDVTLVAPGESMEHSGVHIVGVGEIPSSRLQRMRTAAKAVYEKACALDADLYHFHDPELLPYGLKLKKQGKKVIYDSHEFYSYQIREKTWIPAVLRNAIAAWFYGYETRICKQLDAVICVCTIEGKNYFENRAKRVEFITNAPRLSEFAQMPQPAPQKEKAVCHIGGLTHNRGITHLVQAMQHTNNATLYLAGKFQSEEYESELRKQPSWSKVKYLGFLDRTQVVDVLSRSAAGIATLLNVGQYNRFDAFPIKVYEYMAAGIPVIFSESDYAKKALQEDKFGICVQPDQPKEIARAIDYLLSHPDEAREMGKNGRRAVLQKYNWGIEEKKLLALYAFLQ</sequence>